<protein>
    <submittedName>
        <fullName evidence="6">Putative lipoprotein</fullName>
    </submittedName>
</protein>
<dbReference type="SUPFAM" id="SSF49785">
    <property type="entry name" value="Galactose-binding domain-like"/>
    <property type="match status" value="1"/>
</dbReference>
<evidence type="ECO:0000256" key="3">
    <source>
        <dbReference type="ARBA" id="ARBA00022825"/>
    </source>
</evidence>
<dbReference type="STRING" id="856793.MICA_258"/>
<evidence type="ECO:0000256" key="2">
    <source>
        <dbReference type="ARBA" id="ARBA00022801"/>
    </source>
</evidence>
<dbReference type="AlphaFoldDB" id="G2KQ62"/>
<dbReference type="PROSITE" id="PS51257">
    <property type="entry name" value="PROKAR_LIPOPROTEIN"/>
    <property type="match status" value="1"/>
</dbReference>
<dbReference type="EMBL" id="CP002382">
    <property type="protein sequence ID" value="AEP08604.1"/>
    <property type="molecule type" value="Genomic_DNA"/>
</dbReference>
<gene>
    <name evidence="6" type="ordered locus">MICA_258</name>
</gene>
<keyword evidence="4" id="KW-0732">Signal</keyword>
<evidence type="ECO:0000256" key="1">
    <source>
        <dbReference type="ARBA" id="ARBA00022670"/>
    </source>
</evidence>
<evidence type="ECO:0000313" key="7">
    <source>
        <dbReference type="Proteomes" id="UP000009286"/>
    </source>
</evidence>
<dbReference type="eggNOG" id="COG1404">
    <property type="taxonomic scope" value="Bacteria"/>
</dbReference>
<keyword evidence="1" id="KW-0645">Protease</keyword>
<keyword evidence="2" id="KW-0378">Hydrolase</keyword>
<feature type="signal peptide" evidence="4">
    <location>
        <begin position="1"/>
        <end position="24"/>
    </location>
</feature>
<sequence>MTRTAAILRAVGCAALGTTLSACFNNAVQPDYSSVPIVPVAHIEPATRFLTKDWLFTHHATSARGIFKWRIEKNGHRIPAIPLIDDDAYDGIEGKDHLLRYKVVSISSTPSPFDKTPRPEAEHFLSLWTKADINPVIAAGNAGNTLCPEERDYDALRRQMVSAYSYADSAIFTGAVTPDHTVTCYTSENAPDIVYPTGYKQGFCNNYYMTQDEIDDFRTTMSVGDKNGTKLQWSTIRRAFTAHRDAGKLNCDITGTSFVSPNVAAHIATLRSRFPQATDQDVRATALLSASQDKLITDPGQHGEYLDQSMVRNARGLRHSSLTGFGIYNPDRHQQLLRHLSNDGQHITPTLIRSDGTKNIRFDFQRNARRLSLTVTDNAAALQTIFEFRAVPQTTSPYEIYQNGLPEEVSLISPSGTEVKLLAAWDRPSLADPRGMRLVVSTSAFLGEDTKGTWTLILPQMYFGTPDITDAKLYIWGTTGPALNTLIELKP</sequence>
<dbReference type="OrthoDB" id="9816306at2"/>
<dbReference type="PROSITE" id="PS51829">
    <property type="entry name" value="P_HOMO_B"/>
    <property type="match status" value="1"/>
</dbReference>
<feature type="domain" description="P/Homo B" evidence="5">
    <location>
        <begin position="341"/>
        <end position="481"/>
    </location>
</feature>
<dbReference type="Gene3D" id="2.60.120.260">
    <property type="entry name" value="Galactose-binding domain-like"/>
    <property type="match status" value="1"/>
</dbReference>
<evidence type="ECO:0000259" key="5">
    <source>
        <dbReference type="PROSITE" id="PS51829"/>
    </source>
</evidence>
<dbReference type="InterPro" id="IPR036852">
    <property type="entry name" value="Peptidase_S8/S53_dom_sf"/>
</dbReference>
<evidence type="ECO:0000313" key="6">
    <source>
        <dbReference type="EMBL" id="AEP08604.1"/>
    </source>
</evidence>
<dbReference type="SUPFAM" id="SSF52743">
    <property type="entry name" value="Subtilisin-like"/>
    <property type="match status" value="1"/>
</dbReference>
<dbReference type="Proteomes" id="UP000009286">
    <property type="component" value="Chromosome"/>
</dbReference>
<proteinExistence type="predicted"/>
<dbReference type="PANTHER" id="PTHR42884:SF14">
    <property type="entry name" value="NEUROENDOCRINE CONVERTASE 1"/>
    <property type="match status" value="1"/>
</dbReference>
<dbReference type="InterPro" id="IPR008979">
    <property type="entry name" value="Galactose-bd-like_sf"/>
</dbReference>
<dbReference type="Pfam" id="PF00082">
    <property type="entry name" value="Peptidase_S8"/>
    <property type="match status" value="1"/>
</dbReference>
<dbReference type="Gene3D" id="3.40.50.200">
    <property type="entry name" value="Peptidase S8/S53 domain"/>
    <property type="match status" value="1"/>
</dbReference>
<dbReference type="KEGG" id="mai:MICA_258"/>
<accession>G2KQ62</accession>
<dbReference type="InterPro" id="IPR002884">
    <property type="entry name" value="P_dom"/>
</dbReference>
<keyword evidence="3" id="KW-0720">Serine protease</keyword>
<dbReference type="GO" id="GO:0016020">
    <property type="term" value="C:membrane"/>
    <property type="evidence" value="ECO:0007669"/>
    <property type="project" value="TreeGrafter"/>
</dbReference>
<dbReference type="HOGENOM" id="CLU_565972_0_0_5"/>
<dbReference type="InterPro" id="IPR000209">
    <property type="entry name" value="Peptidase_S8/S53_dom"/>
</dbReference>
<dbReference type="GO" id="GO:0005737">
    <property type="term" value="C:cytoplasm"/>
    <property type="evidence" value="ECO:0007669"/>
    <property type="project" value="UniProtKB-ARBA"/>
</dbReference>
<dbReference type="PANTHER" id="PTHR42884">
    <property type="entry name" value="PROPROTEIN CONVERTASE SUBTILISIN/KEXIN-RELATED"/>
    <property type="match status" value="1"/>
</dbReference>
<keyword evidence="6" id="KW-0449">Lipoprotein</keyword>
<dbReference type="GO" id="GO:0016485">
    <property type="term" value="P:protein processing"/>
    <property type="evidence" value="ECO:0007669"/>
    <property type="project" value="TreeGrafter"/>
</dbReference>
<dbReference type="RefSeq" id="WP_014101827.1">
    <property type="nucleotide sequence ID" value="NC_016026.1"/>
</dbReference>
<keyword evidence="7" id="KW-1185">Reference proteome</keyword>
<reference evidence="6 7" key="1">
    <citation type="journal article" date="2011" name="BMC Genomics">
        <title>Genomic insights into an obligate epibiotic bacterial predator: Micavibrio aeruginosavorus ARL-13.</title>
        <authorList>
            <person name="Wang Z."/>
            <person name="Kadouri D."/>
            <person name="Wu M."/>
        </authorList>
    </citation>
    <scope>NUCLEOTIDE SEQUENCE [LARGE SCALE GENOMIC DNA]</scope>
    <source>
        <strain evidence="6 7">ARL-13</strain>
    </source>
</reference>
<evidence type="ECO:0000256" key="4">
    <source>
        <dbReference type="SAM" id="SignalP"/>
    </source>
</evidence>
<organism evidence="6 7">
    <name type="scientific">Micavibrio aeruginosavorus (strain ARL-13)</name>
    <dbReference type="NCBI Taxonomy" id="856793"/>
    <lineage>
        <taxon>Bacteria</taxon>
        <taxon>Pseudomonadati</taxon>
        <taxon>Bdellovibrionota</taxon>
        <taxon>Bdellovibrionia</taxon>
        <taxon>Bdellovibrionales</taxon>
        <taxon>Pseudobdellovibrionaceae</taxon>
        <taxon>Micavibrio</taxon>
    </lineage>
</organism>
<dbReference type="GO" id="GO:0004252">
    <property type="term" value="F:serine-type endopeptidase activity"/>
    <property type="evidence" value="ECO:0007669"/>
    <property type="project" value="InterPro"/>
</dbReference>
<name>G2KQ62_MICAA</name>
<feature type="chain" id="PRO_5003432169" evidence="4">
    <location>
        <begin position="25"/>
        <end position="491"/>
    </location>
</feature>
<dbReference type="GO" id="GO:0012505">
    <property type="term" value="C:endomembrane system"/>
    <property type="evidence" value="ECO:0007669"/>
    <property type="project" value="UniProtKB-ARBA"/>
</dbReference>